<dbReference type="OrthoDB" id="550646at2759"/>
<dbReference type="PANTHER" id="PTHR14239">
    <property type="entry name" value="DUDULIN-RELATED"/>
    <property type="match status" value="1"/>
</dbReference>
<name>A0A913XNQ4_EXADI</name>
<reference evidence="4" key="1">
    <citation type="submission" date="2022-11" db="UniProtKB">
        <authorList>
            <consortium name="EnsemblMetazoa"/>
        </authorList>
    </citation>
    <scope>IDENTIFICATION</scope>
</reference>
<keyword evidence="2" id="KW-0812">Transmembrane</keyword>
<dbReference type="GeneID" id="110245332"/>
<keyword evidence="1" id="KW-0560">Oxidoreductase</keyword>
<feature type="transmembrane region" description="Helical" evidence="2">
    <location>
        <begin position="230"/>
        <end position="256"/>
    </location>
</feature>
<dbReference type="SUPFAM" id="SSF51735">
    <property type="entry name" value="NAD(P)-binding Rossmann-fold domains"/>
    <property type="match status" value="1"/>
</dbReference>
<feature type="domain" description="Pyrroline-5-carboxylate reductase catalytic N-terminal" evidence="3">
    <location>
        <begin position="8"/>
        <end position="96"/>
    </location>
</feature>
<dbReference type="InterPro" id="IPR028939">
    <property type="entry name" value="P5C_Rdtase_cat_N"/>
</dbReference>
<evidence type="ECO:0000313" key="5">
    <source>
        <dbReference type="Proteomes" id="UP000887567"/>
    </source>
</evidence>
<evidence type="ECO:0000259" key="3">
    <source>
        <dbReference type="Pfam" id="PF03807"/>
    </source>
</evidence>
<accession>A0A913XNQ4</accession>
<dbReference type="Proteomes" id="UP000887567">
    <property type="component" value="Unplaced"/>
</dbReference>
<keyword evidence="2" id="KW-1133">Transmembrane helix</keyword>
<organism evidence="4 5">
    <name type="scientific">Exaiptasia diaphana</name>
    <name type="common">Tropical sea anemone</name>
    <name type="synonym">Aiptasia pulchella</name>
    <dbReference type="NCBI Taxonomy" id="2652724"/>
    <lineage>
        <taxon>Eukaryota</taxon>
        <taxon>Metazoa</taxon>
        <taxon>Cnidaria</taxon>
        <taxon>Anthozoa</taxon>
        <taxon>Hexacorallia</taxon>
        <taxon>Actiniaria</taxon>
        <taxon>Aiptasiidae</taxon>
        <taxon>Exaiptasia</taxon>
    </lineage>
</organism>
<evidence type="ECO:0000313" key="4">
    <source>
        <dbReference type="EnsemblMetazoa" id="XP_020907272.2"/>
    </source>
</evidence>
<dbReference type="InterPro" id="IPR036291">
    <property type="entry name" value="NAD(P)-bd_dom_sf"/>
</dbReference>
<keyword evidence="2" id="KW-0472">Membrane</keyword>
<dbReference type="EnsemblMetazoa" id="XM_021051613.2">
    <property type="protein sequence ID" value="XP_020907272.2"/>
    <property type="gene ID" value="LOC110245332"/>
</dbReference>
<dbReference type="RefSeq" id="XP_020907272.2">
    <property type="nucleotide sequence ID" value="XM_021051613.2"/>
</dbReference>
<dbReference type="AlphaFoldDB" id="A0A913XNQ4"/>
<dbReference type="Pfam" id="PF03807">
    <property type="entry name" value="F420_oxidored"/>
    <property type="match status" value="1"/>
</dbReference>
<dbReference type="GO" id="GO:0016491">
    <property type="term" value="F:oxidoreductase activity"/>
    <property type="evidence" value="ECO:0007669"/>
    <property type="project" value="UniProtKB-KW"/>
</dbReference>
<keyword evidence="5" id="KW-1185">Reference proteome</keyword>
<feature type="transmembrane region" description="Helical" evidence="2">
    <location>
        <begin position="304"/>
        <end position="325"/>
    </location>
</feature>
<sequence>MSMSKEPIVIVGTGDFGRALATRLHRFGFKVVLGSRSPSTVEAKVIPQHVELLENKEALQRGNIIIFAVHRQSYEALANEYRDMLKQKIVVDVNNPQTSKKGAQSSGEYLGSLLPESKVVKAFNVISAWALESDSFGGSKQVPLCSNNAEARRIIFQLVRDIGFEPIDRGSLKTAEELESIPFRFFPSWISPVAFSFILLLVITLYEFLRRYVNNGSVNIRQPARLNLNGEFSMFFGIVAFCLLCVLAVCSLPSVINTMSWREWNFAQSGIGHVMIVCAFCHMLTMGTYSMIRRKWTLSSNYRLPSVFYIEIAMGFLVIFLRLLLYTPCLYIPLRKIRHGWERSANGNVKPKGGAELRSYENSYV</sequence>
<protein>
    <recommendedName>
        <fullName evidence="3">Pyrroline-5-carboxylate reductase catalytic N-terminal domain-containing protein</fullName>
    </recommendedName>
</protein>
<evidence type="ECO:0000256" key="1">
    <source>
        <dbReference type="ARBA" id="ARBA00023002"/>
    </source>
</evidence>
<evidence type="ECO:0000256" key="2">
    <source>
        <dbReference type="SAM" id="Phobius"/>
    </source>
</evidence>
<proteinExistence type="predicted"/>
<dbReference type="Gene3D" id="3.40.50.720">
    <property type="entry name" value="NAD(P)-binding Rossmann-like Domain"/>
    <property type="match status" value="1"/>
</dbReference>
<feature type="transmembrane region" description="Helical" evidence="2">
    <location>
        <begin position="189"/>
        <end position="209"/>
    </location>
</feature>
<dbReference type="PANTHER" id="PTHR14239:SF0">
    <property type="entry name" value="F420-DEPENDENT NADP REDUCTASE"/>
    <property type="match status" value="1"/>
</dbReference>
<dbReference type="KEGG" id="epa:110245332"/>
<dbReference type="OMA" id="WTLQMGP"/>
<feature type="transmembrane region" description="Helical" evidence="2">
    <location>
        <begin position="271"/>
        <end position="292"/>
    </location>
</feature>
<dbReference type="InterPro" id="IPR051267">
    <property type="entry name" value="STEAP_metalloreductase"/>
</dbReference>